<evidence type="ECO:0000313" key="2">
    <source>
        <dbReference type="Proteomes" id="UP001164539"/>
    </source>
</evidence>
<organism evidence="1 2">
    <name type="scientific">Melia azedarach</name>
    <name type="common">Chinaberry tree</name>
    <dbReference type="NCBI Taxonomy" id="155640"/>
    <lineage>
        <taxon>Eukaryota</taxon>
        <taxon>Viridiplantae</taxon>
        <taxon>Streptophyta</taxon>
        <taxon>Embryophyta</taxon>
        <taxon>Tracheophyta</taxon>
        <taxon>Spermatophyta</taxon>
        <taxon>Magnoliopsida</taxon>
        <taxon>eudicotyledons</taxon>
        <taxon>Gunneridae</taxon>
        <taxon>Pentapetalae</taxon>
        <taxon>rosids</taxon>
        <taxon>malvids</taxon>
        <taxon>Sapindales</taxon>
        <taxon>Meliaceae</taxon>
        <taxon>Melia</taxon>
    </lineage>
</organism>
<dbReference type="Proteomes" id="UP001164539">
    <property type="component" value="Chromosome 5"/>
</dbReference>
<gene>
    <name evidence="1" type="ORF">OWV82_010236</name>
</gene>
<accession>A0ACC1Y7L3</accession>
<comment type="caution">
    <text evidence="1">The sequence shown here is derived from an EMBL/GenBank/DDBJ whole genome shotgun (WGS) entry which is preliminary data.</text>
</comment>
<reference evidence="1 2" key="1">
    <citation type="journal article" date="2023" name="Science">
        <title>Complex scaffold remodeling in plant triterpene biosynthesis.</title>
        <authorList>
            <person name="De La Pena R."/>
            <person name="Hodgson H."/>
            <person name="Liu J.C."/>
            <person name="Stephenson M.J."/>
            <person name="Martin A.C."/>
            <person name="Owen C."/>
            <person name="Harkess A."/>
            <person name="Leebens-Mack J."/>
            <person name="Jimenez L.E."/>
            <person name="Osbourn A."/>
            <person name="Sattely E.S."/>
        </authorList>
    </citation>
    <scope>NUCLEOTIDE SEQUENCE [LARGE SCALE GENOMIC DNA]</scope>
    <source>
        <strain evidence="2">cv. JPN11</strain>
        <tissue evidence="1">Leaf</tissue>
    </source>
</reference>
<sequence>MTEKSLDLPQECWELIFNSLDEQRHFESLSLVSRRFLSITNYLRFHLKITDPAIPFLPQLFNRFQNVKKIDLLEFQGDLNSILCMISRSGLDLESVNISKQKRFPLIGLRELGTRMKNLKELNCSKIRSLQDSDLVAISETCSFLEVLDISYPEADSNFLSDRSLDLESSSGFVTDFGILALSGNLKRLNKIDLSVNGIGIPSIDSCFKESFAYARGLCEIDMSNSFISDELLCLLAEACLPLKKLVLSHCYNFTLAGISFVLSKYQSLEYLNLEGANFLDDESMIGLSRFLCSLNSINLGFCSKLTNSTFFTILRDCPSLTEIKMETTNLGLDDFMTDLVVNPRVKSLHLARNGNLSDQFLRRVALLCPNLQMLDVSHCSGITEEGIGEILRSCELKHLEINACRQVYDLGIAFELPKLEVLRALGSGFNDDSLLTVANTCCRILHLDLENCLNVTTNGVREVVENCRTLREINLRWCDGVNIDIVAWMVFSRPSLRKIIPPCGFAPTESQRDFFLRHGCLVCKG</sequence>
<name>A0ACC1Y7L3_MELAZ</name>
<protein>
    <submittedName>
        <fullName evidence="1">F-box/LRR-repeat protein</fullName>
    </submittedName>
</protein>
<dbReference type="EMBL" id="CM051398">
    <property type="protein sequence ID" value="KAJ4718575.1"/>
    <property type="molecule type" value="Genomic_DNA"/>
</dbReference>
<evidence type="ECO:0000313" key="1">
    <source>
        <dbReference type="EMBL" id="KAJ4718575.1"/>
    </source>
</evidence>
<keyword evidence="2" id="KW-1185">Reference proteome</keyword>
<proteinExistence type="predicted"/>